<protein>
    <submittedName>
        <fullName evidence="2">Uncharacterized protein</fullName>
    </submittedName>
</protein>
<evidence type="ECO:0000256" key="1">
    <source>
        <dbReference type="SAM" id="MobiDB-lite"/>
    </source>
</evidence>
<feature type="compositionally biased region" description="Acidic residues" evidence="1">
    <location>
        <begin position="47"/>
        <end position="58"/>
    </location>
</feature>
<proteinExistence type="predicted"/>
<feature type="region of interest" description="Disordered" evidence="1">
    <location>
        <begin position="23"/>
        <end position="101"/>
    </location>
</feature>
<comment type="caution">
    <text evidence="2">The sequence shown here is derived from an EMBL/GenBank/DDBJ whole genome shotgun (WGS) entry which is preliminary data.</text>
</comment>
<feature type="compositionally biased region" description="Acidic residues" evidence="1">
    <location>
        <begin position="81"/>
        <end position="95"/>
    </location>
</feature>
<organism evidence="2 3">
    <name type="scientific">Gossypium arboreum</name>
    <name type="common">Tree cotton</name>
    <name type="synonym">Gossypium nanking</name>
    <dbReference type="NCBI Taxonomy" id="29729"/>
    <lineage>
        <taxon>Eukaryota</taxon>
        <taxon>Viridiplantae</taxon>
        <taxon>Streptophyta</taxon>
        <taxon>Embryophyta</taxon>
        <taxon>Tracheophyta</taxon>
        <taxon>Spermatophyta</taxon>
        <taxon>Magnoliopsida</taxon>
        <taxon>eudicotyledons</taxon>
        <taxon>Gunneridae</taxon>
        <taxon>Pentapetalae</taxon>
        <taxon>rosids</taxon>
        <taxon>malvids</taxon>
        <taxon>Malvales</taxon>
        <taxon>Malvaceae</taxon>
        <taxon>Malvoideae</taxon>
        <taxon>Gossypium</taxon>
    </lineage>
</organism>
<gene>
    <name evidence="2" type="ORF">PVK06_026723</name>
</gene>
<name>A0ABR0NYF9_GOSAR</name>
<accession>A0ABR0NYF9</accession>
<reference evidence="2 3" key="1">
    <citation type="submission" date="2023-03" db="EMBL/GenBank/DDBJ databases">
        <title>WGS of Gossypium arboreum.</title>
        <authorList>
            <person name="Yu D."/>
        </authorList>
    </citation>
    <scope>NUCLEOTIDE SEQUENCE [LARGE SCALE GENOMIC DNA]</scope>
    <source>
        <tissue evidence="2">Leaf</tissue>
    </source>
</reference>
<keyword evidence="3" id="KW-1185">Reference proteome</keyword>
<sequence>MGLPEQLGDIRLLLDQCSEAETSMQPTHYGVEGTRWEARTTPHSSTEEGDGDEDEAEAEGIHGGKDKHKGGGVNEHKCRCEDEEDEDDGDDEMEESTPLVV</sequence>
<evidence type="ECO:0000313" key="3">
    <source>
        <dbReference type="Proteomes" id="UP001358586"/>
    </source>
</evidence>
<dbReference type="EMBL" id="JARKNE010000008">
    <property type="protein sequence ID" value="KAK5811393.1"/>
    <property type="molecule type" value="Genomic_DNA"/>
</dbReference>
<dbReference type="Proteomes" id="UP001358586">
    <property type="component" value="Chromosome 8"/>
</dbReference>
<evidence type="ECO:0000313" key="2">
    <source>
        <dbReference type="EMBL" id="KAK5811393.1"/>
    </source>
</evidence>